<sequence>MVAVGNAEGFLLTLMHWKLQGVAGIGVGGGCTL</sequence>
<reference evidence="1 2" key="1">
    <citation type="submission" date="2020-07" db="EMBL/GenBank/DDBJ databases">
        <title>Genomic Encyclopedia of Type Strains, Phase IV (KMG-V): Genome sequencing to study the core and pangenomes of soil and plant-associated prokaryotes.</title>
        <authorList>
            <person name="Whitman W."/>
        </authorList>
    </citation>
    <scope>NUCLEOTIDE SEQUENCE [LARGE SCALE GENOMIC DNA]</scope>
    <source>
        <strain evidence="1 2">M8UP22</strain>
    </source>
</reference>
<evidence type="ECO:0000313" key="2">
    <source>
        <dbReference type="Proteomes" id="UP000564385"/>
    </source>
</evidence>
<name>A0A852VFK6_9BACT</name>
<gene>
    <name evidence="1" type="ORF">HDF08_000293</name>
</gene>
<dbReference type="Proteomes" id="UP000564385">
    <property type="component" value="Unassembled WGS sequence"/>
</dbReference>
<dbReference type="AlphaFoldDB" id="A0A852VFK6"/>
<comment type="caution">
    <text evidence="1">The sequence shown here is derived from an EMBL/GenBank/DDBJ whole genome shotgun (WGS) entry which is preliminary data.</text>
</comment>
<organism evidence="1 2">
    <name type="scientific">Tunturiibacter lichenicola</name>
    <dbReference type="NCBI Taxonomy" id="2051959"/>
    <lineage>
        <taxon>Bacteria</taxon>
        <taxon>Pseudomonadati</taxon>
        <taxon>Acidobacteriota</taxon>
        <taxon>Terriglobia</taxon>
        <taxon>Terriglobales</taxon>
        <taxon>Acidobacteriaceae</taxon>
        <taxon>Tunturiibacter</taxon>
    </lineage>
</organism>
<dbReference type="EMBL" id="JACCCU010000001">
    <property type="protein sequence ID" value="NYF88226.1"/>
    <property type="molecule type" value="Genomic_DNA"/>
</dbReference>
<protein>
    <submittedName>
        <fullName evidence="1">Uncharacterized protein</fullName>
    </submittedName>
</protein>
<evidence type="ECO:0000313" key="1">
    <source>
        <dbReference type="EMBL" id="NYF88226.1"/>
    </source>
</evidence>
<accession>A0A852VFK6</accession>
<proteinExistence type="predicted"/>